<proteinExistence type="predicted"/>
<feature type="domain" description="Retrotransposon gag" evidence="2">
    <location>
        <begin position="83"/>
        <end position="132"/>
    </location>
</feature>
<evidence type="ECO:0000259" key="2">
    <source>
        <dbReference type="Pfam" id="PF03732"/>
    </source>
</evidence>
<protein>
    <recommendedName>
        <fullName evidence="2">Retrotransposon gag domain-containing protein</fullName>
    </recommendedName>
</protein>
<feature type="compositionally biased region" description="Polar residues" evidence="1">
    <location>
        <begin position="212"/>
        <end position="222"/>
    </location>
</feature>
<dbReference type="GeneID" id="18815668"/>
<dbReference type="EMBL" id="GL945440">
    <property type="protein sequence ID" value="EGO20796.1"/>
    <property type="molecule type" value="Genomic_DNA"/>
</dbReference>
<dbReference type="KEGG" id="sla:SERLADRAFT_442151"/>
<dbReference type="HOGENOM" id="CLU_011693_0_1_1"/>
<organism evidence="4">
    <name type="scientific">Serpula lacrymans var. lacrymans (strain S7.9)</name>
    <name type="common">Dry rot fungus</name>
    <dbReference type="NCBI Taxonomy" id="578457"/>
    <lineage>
        <taxon>Eukaryota</taxon>
        <taxon>Fungi</taxon>
        <taxon>Dikarya</taxon>
        <taxon>Basidiomycota</taxon>
        <taxon>Agaricomycotina</taxon>
        <taxon>Agaricomycetes</taxon>
        <taxon>Agaricomycetidae</taxon>
        <taxon>Boletales</taxon>
        <taxon>Coniophorineae</taxon>
        <taxon>Serpulaceae</taxon>
        <taxon>Serpula</taxon>
    </lineage>
</organism>
<dbReference type="AlphaFoldDB" id="F8P8P0"/>
<accession>F8P8P0</accession>
<name>F8P8P0_SERL9</name>
<dbReference type="InterPro" id="IPR005162">
    <property type="entry name" value="Retrotrans_gag_dom"/>
</dbReference>
<feature type="region of interest" description="Disordered" evidence="1">
    <location>
        <begin position="210"/>
        <end position="236"/>
    </location>
</feature>
<evidence type="ECO:0000313" key="3">
    <source>
        <dbReference type="EMBL" id="EGO20796.1"/>
    </source>
</evidence>
<evidence type="ECO:0000256" key="1">
    <source>
        <dbReference type="SAM" id="MobiDB-lite"/>
    </source>
</evidence>
<dbReference type="Proteomes" id="UP000008064">
    <property type="component" value="Unassembled WGS sequence"/>
</dbReference>
<dbReference type="RefSeq" id="XP_007322762.1">
    <property type="nucleotide sequence ID" value="XM_007322700.1"/>
</dbReference>
<reference evidence="4" key="1">
    <citation type="journal article" date="2011" name="Science">
        <title>The plant cell wall-decomposing machinery underlies the functional diversity of forest fungi.</title>
        <authorList>
            <person name="Eastwood D.C."/>
            <person name="Floudas D."/>
            <person name="Binder M."/>
            <person name="Majcherczyk A."/>
            <person name="Schneider P."/>
            <person name="Aerts A."/>
            <person name="Asiegbu F.O."/>
            <person name="Baker S.E."/>
            <person name="Barry K."/>
            <person name="Bendiksby M."/>
            <person name="Blumentritt M."/>
            <person name="Coutinho P.M."/>
            <person name="Cullen D."/>
            <person name="de Vries R.P."/>
            <person name="Gathman A."/>
            <person name="Goodell B."/>
            <person name="Henrissat B."/>
            <person name="Ihrmark K."/>
            <person name="Kauserud H."/>
            <person name="Kohler A."/>
            <person name="LaButti K."/>
            <person name="Lapidus A."/>
            <person name="Lavin J.L."/>
            <person name="Lee Y.-H."/>
            <person name="Lindquist E."/>
            <person name="Lilly W."/>
            <person name="Lucas S."/>
            <person name="Morin E."/>
            <person name="Murat C."/>
            <person name="Oguiza J.A."/>
            <person name="Park J."/>
            <person name="Pisabarro A.G."/>
            <person name="Riley R."/>
            <person name="Rosling A."/>
            <person name="Salamov A."/>
            <person name="Schmidt O."/>
            <person name="Schmutz J."/>
            <person name="Skrede I."/>
            <person name="Stenlid J."/>
            <person name="Wiebenga A."/>
            <person name="Xie X."/>
            <person name="Kuees U."/>
            <person name="Hibbett D.S."/>
            <person name="Hoffmeister D."/>
            <person name="Hoegberg N."/>
            <person name="Martin F."/>
            <person name="Grigoriev I.V."/>
            <person name="Watkinson S.C."/>
        </authorList>
    </citation>
    <scope>NUCLEOTIDE SEQUENCE [LARGE SCALE GENOMIC DNA]</scope>
    <source>
        <strain evidence="4">S7.9</strain>
    </source>
</reference>
<gene>
    <name evidence="3" type="ORF">SERLADRAFT_442151</name>
</gene>
<dbReference type="OrthoDB" id="2527451at2759"/>
<sequence>MRAQIATLTLQLAKLQINPPAATPSVEKKFNKKSKSSLTLAPLRETERNLPSATAVLPRLKGPVAGQYVQVRLQECYTMGVWPTWDNLKKEIEKYFKPQAEHDWAHQQICSFKQGNMRTDDYVTRFLALSIQGGLGNEHAVELLECNVNPRIAEQIYLQDTRNKNLALAAEEGREPPWISARSKEDRCTDSRETAIIAAKRDTCPETAEKQVAQQKNNQGRQARQLESKKSDDRLQTLAGRSYDKIRAFFYDQQVNEMKAQGKEFGA</sequence>
<feature type="compositionally biased region" description="Basic and acidic residues" evidence="1">
    <location>
        <begin position="224"/>
        <end position="235"/>
    </location>
</feature>
<dbReference type="Pfam" id="PF03732">
    <property type="entry name" value="Retrotrans_gag"/>
    <property type="match status" value="1"/>
</dbReference>
<evidence type="ECO:0000313" key="4">
    <source>
        <dbReference type="Proteomes" id="UP000008064"/>
    </source>
</evidence>